<dbReference type="AlphaFoldDB" id="A0A446BRU1"/>
<dbReference type="GO" id="GO:0009272">
    <property type="term" value="P:fungal-type cell wall biogenesis"/>
    <property type="evidence" value="ECO:0007669"/>
    <property type="project" value="TreeGrafter"/>
</dbReference>
<evidence type="ECO:0000256" key="3">
    <source>
        <dbReference type="ARBA" id="ARBA00012350"/>
    </source>
</evidence>
<evidence type="ECO:0000313" key="9">
    <source>
        <dbReference type="EMBL" id="SPQ25233.1"/>
    </source>
</evidence>
<dbReference type="PIRSF" id="PIRSF016302">
    <property type="entry name" value="Man_a_manosd"/>
    <property type="match status" value="1"/>
</dbReference>
<keyword evidence="5 8" id="KW-0378">Hydrolase</keyword>
<proteinExistence type="inferred from homology"/>
<dbReference type="EC" id="3.2.1.101" evidence="3 8"/>
<evidence type="ECO:0000313" key="10">
    <source>
        <dbReference type="Proteomes" id="UP000289323"/>
    </source>
</evidence>
<name>A0A446BRU1_9PEZI</name>
<dbReference type="PANTHER" id="PTHR12145:SF38">
    <property type="entry name" value="MANNAN ENDO-1,6-ALPHA-MANNOSIDASE"/>
    <property type="match status" value="1"/>
</dbReference>
<evidence type="ECO:0000256" key="4">
    <source>
        <dbReference type="ARBA" id="ARBA00022729"/>
    </source>
</evidence>
<accession>A0A446BRU1</accession>
<sequence length="425" mass="45922">MKFVKSLKPLAVGTAAISATAPKDLNINDPSSIKGVAKTIAAGAMSYYPGDAQKFVDLPQPYYWWEAGALMGSMLDYSHYTGDTTYDQVVATALLAQVGPNFDFMLPSHFGQEGNDDQSFWGFAVMAAAERNFPQPDENVPSWLQLGANIFNSLASRWNTTACGGGLLWQIFASNPNGLDYKNTVSNGGLFQIAARLARATGNNTYLEWAEKVWDWTEAVGLIDSDFNVHDGASSSHNCTDTNPVTFSYSAAIYLYGSAVLANHTGDQKWVQRTEKLLGAARSFFGPFDNATDIMYEHACERVGSCNVDMRSFKAYFSRFVYAASLFVPSIQPVIDELWHPSALAAAKACSGGASGTDCGQKWYVGGYDGITGLGEEMCALETIQGLLVGQAAPPLKGSDIKVVREFAGSSSASKRGGRYDMRRA</sequence>
<dbReference type="InterPro" id="IPR014480">
    <property type="entry name" value="Mannan-1_6-alpha_mannosidase"/>
</dbReference>
<dbReference type="InterPro" id="IPR008928">
    <property type="entry name" value="6-hairpin_glycosidase_sf"/>
</dbReference>
<evidence type="ECO:0000256" key="1">
    <source>
        <dbReference type="ARBA" id="ARBA00001452"/>
    </source>
</evidence>
<dbReference type="PANTHER" id="PTHR12145">
    <property type="entry name" value="MANNAN ENDO-1,6-ALPHA-MANNOSIDASE DCW1"/>
    <property type="match status" value="1"/>
</dbReference>
<dbReference type="Gene3D" id="1.50.10.20">
    <property type="match status" value="1"/>
</dbReference>
<evidence type="ECO:0000256" key="2">
    <source>
        <dbReference type="ARBA" id="ARBA00009699"/>
    </source>
</evidence>
<comment type="catalytic activity">
    <reaction evidence="1 8">
        <text>Random hydrolysis of (1-&gt;6)-alpha-D-mannosidic linkages in unbranched (1-&gt;6)-mannans.</text>
        <dbReference type="EC" id="3.2.1.101"/>
    </reaction>
</comment>
<keyword evidence="4" id="KW-0732">Signal</keyword>
<dbReference type="EMBL" id="OUUZ01000015">
    <property type="protein sequence ID" value="SPQ25233.1"/>
    <property type="molecule type" value="Genomic_DNA"/>
</dbReference>
<dbReference type="Proteomes" id="UP000289323">
    <property type="component" value="Unassembled WGS sequence"/>
</dbReference>
<comment type="similarity">
    <text evidence="2 8">Belongs to the glycosyl hydrolase 76 family.</text>
</comment>
<keyword evidence="7 8" id="KW-0326">Glycosidase</keyword>
<evidence type="ECO:0000256" key="6">
    <source>
        <dbReference type="ARBA" id="ARBA00023180"/>
    </source>
</evidence>
<dbReference type="FunFam" id="1.50.10.20:FF:000033">
    <property type="entry name" value="Mannan endo-1,6-alpha-mannosidase"/>
    <property type="match status" value="1"/>
</dbReference>
<dbReference type="SUPFAM" id="SSF48208">
    <property type="entry name" value="Six-hairpin glycosidases"/>
    <property type="match status" value="1"/>
</dbReference>
<dbReference type="GO" id="GO:0008496">
    <property type="term" value="F:mannan endo-1,6-alpha-mannosidase activity"/>
    <property type="evidence" value="ECO:0007669"/>
    <property type="project" value="UniProtKB-UniRule"/>
</dbReference>
<keyword evidence="6" id="KW-0325">Glycoprotein</keyword>
<dbReference type="GO" id="GO:0016052">
    <property type="term" value="P:carbohydrate catabolic process"/>
    <property type="evidence" value="ECO:0007669"/>
    <property type="project" value="InterPro"/>
</dbReference>
<protein>
    <recommendedName>
        <fullName evidence="3 8">Mannan endo-1,6-alpha-mannosidase</fullName>
        <ecNumber evidence="3 8">3.2.1.101</ecNumber>
    </recommendedName>
</protein>
<evidence type="ECO:0000256" key="5">
    <source>
        <dbReference type="ARBA" id="ARBA00022801"/>
    </source>
</evidence>
<gene>
    <name evidence="9" type="ORF">TT172_LOCUS7652</name>
</gene>
<evidence type="ECO:0000256" key="8">
    <source>
        <dbReference type="PIRNR" id="PIRNR016302"/>
    </source>
</evidence>
<dbReference type="Pfam" id="PF03663">
    <property type="entry name" value="Glyco_hydro_76"/>
    <property type="match status" value="1"/>
</dbReference>
<evidence type="ECO:0000256" key="7">
    <source>
        <dbReference type="ARBA" id="ARBA00023295"/>
    </source>
</evidence>
<organism evidence="9 10">
    <name type="scientific">Thermothielavioides terrestris</name>
    <dbReference type="NCBI Taxonomy" id="2587410"/>
    <lineage>
        <taxon>Eukaryota</taxon>
        <taxon>Fungi</taxon>
        <taxon>Dikarya</taxon>
        <taxon>Ascomycota</taxon>
        <taxon>Pezizomycotina</taxon>
        <taxon>Sordariomycetes</taxon>
        <taxon>Sordariomycetidae</taxon>
        <taxon>Sordariales</taxon>
        <taxon>Chaetomiaceae</taxon>
        <taxon>Thermothielavioides</taxon>
    </lineage>
</organism>
<reference evidence="9 10" key="1">
    <citation type="submission" date="2018-04" db="EMBL/GenBank/DDBJ databases">
        <authorList>
            <person name="Huttner S."/>
            <person name="Dainat J."/>
        </authorList>
    </citation>
    <scope>NUCLEOTIDE SEQUENCE [LARGE SCALE GENOMIC DNA]</scope>
</reference>
<dbReference type="InterPro" id="IPR005198">
    <property type="entry name" value="Glyco_hydro_76"/>
</dbReference>